<accession>A0A161PZU8</accession>
<evidence type="ECO:0000256" key="2">
    <source>
        <dbReference type="ARBA" id="ARBA00023015"/>
    </source>
</evidence>
<keyword evidence="2" id="KW-0805">Transcription regulation</keyword>
<evidence type="ECO:0000259" key="6">
    <source>
        <dbReference type="PROSITE" id="PS01124"/>
    </source>
</evidence>
<dbReference type="InterPro" id="IPR014710">
    <property type="entry name" value="RmlC-like_jellyroll"/>
</dbReference>
<evidence type="ECO:0000256" key="1">
    <source>
        <dbReference type="ARBA" id="ARBA00022491"/>
    </source>
</evidence>
<dbReference type="SUPFAM" id="SSF51182">
    <property type="entry name" value="RmlC-like cupins"/>
    <property type="match status" value="1"/>
</dbReference>
<dbReference type="PRINTS" id="PR00032">
    <property type="entry name" value="HTHARAC"/>
</dbReference>
<dbReference type="InterPro" id="IPR003313">
    <property type="entry name" value="AraC-bd"/>
</dbReference>
<dbReference type="Gene3D" id="1.10.10.60">
    <property type="entry name" value="Homeodomain-like"/>
    <property type="match status" value="1"/>
</dbReference>
<dbReference type="GeneID" id="97241611"/>
<dbReference type="InterPro" id="IPR018062">
    <property type="entry name" value="HTH_AraC-typ_CS"/>
</dbReference>
<evidence type="ECO:0000256" key="3">
    <source>
        <dbReference type="ARBA" id="ARBA00023125"/>
    </source>
</evidence>
<reference evidence="7 8" key="1">
    <citation type="submission" date="2015-12" db="EMBL/GenBank/DDBJ databases">
        <title>Genome sequence of Tistrella mobilis MCCC 1A02139.</title>
        <authorList>
            <person name="Lu L."/>
            <person name="Lai Q."/>
            <person name="Shao Z."/>
            <person name="Qian P."/>
        </authorList>
    </citation>
    <scope>NUCLEOTIDE SEQUENCE [LARGE SCALE GENOMIC DNA]</scope>
    <source>
        <strain evidence="7 8">MCCC 1A02139</strain>
    </source>
</reference>
<evidence type="ECO:0000256" key="5">
    <source>
        <dbReference type="ARBA" id="ARBA00023163"/>
    </source>
</evidence>
<gene>
    <name evidence="7" type="ORF">AUP44_02235</name>
</gene>
<sequence length="262" mass="28607">MRSTDAADYQHVTRPVAAMAKELTPGTVIPPHIHPRGQLLHAAAGVMEITAADGIWLVPPMRGLWVPPGVEHSVRMIGPVSMRTVYVAPEPAKRLPDACTVIEVTTLLRELILAAVAEPVDYADGSRGEAVAALILHELQAPRTLPLHLPWPRDPRLQRLCRRVLDDPGEDAGFERLAESAGASTRTLARAFARETGMGFLRWRQQARLVEAVSLLSQGMPVAMVAARLGYDSPSAFTAMFRRMLGTTPQRYAARDSRSEGD</sequence>
<dbReference type="GO" id="GO:0003700">
    <property type="term" value="F:DNA-binding transcription factor activity"/>
    <property type="evidence" value="ECO:0007669"/>
    <property type="project" value="InterPro"/>
</dbReference>
<dbReference type="OrthoDB" id="9804543at2"/>
<proteinExistence type="predicted"/>
<dbReference type="PROSITE" id="PS01124">
    <property type="entry name" value="HTH_ARAC_FAMILY_2"/>
    <property type="match status" value="1"/>
</dbReference>
<dbReference type="CDD" id="cd06124">
    <property type="entry name" value="cupin_NimR-like_N"/>
    <property type="match status" value="1"/>
</dbReference>
<dbReference type="InterPro" id="IPR018060">
    <property type="entry name" value="HTH_AraC"/>
</dbReference>
<evidence type="ECO:0000313" key="8">
    <source>
        <dbReference type="Proteomes" id="UP000075787"/>
    </source>
</evidence>
<dbReference type="InterPro" id="IPR009057">
    <property type="entry name" value="Homeodomain-like_sf"/>
</dbReference>
<dbReference type="SMART" id="SM00342">
    <property type="entry name" value="HTH_ARAC"/>
    <property type="match status" value="1"/>
</dbReference>
<dbReference type="PANTHER" id="PTHR11019:SF159">
    <property type="entry name" value="TRANSCRIPTIONAL REGULATOR-RELATED"/>
    <property type="match status" value="1"/>
</dbReference>
<keyword evidence="3" id="KW-0238">DNA-binding</keyword>
<keyword evidence="1" id="KW-0678">Repressor</keyword>
<dbReference type="Pfam" id="PF12833">
    <property type="entry name" value="HTH_18"/>
    <property type="match status" value="1"/>
</dbReference>
<keyword evidence="4" id="KW-0010">Activator</keyword>
<dbReference type="AlphaFoldDB" id="A0A161PZU8"/>
<keyword evidence="5" id="KW-0804">Transcription</keyword>
<organism evidence="7 8">
    <name type="scientific">Tistrella mobilis</name>
    <dbReference type="NCBI Taxonomy" id="171437"/>
    <lineage>
        <taxon>Bacteria</taxon>
        <taxon>Pseudomonadati</taxon>
        <taxon>Pseudomonadota</taxon>
        <taxon>Alphaproteobacteria</taxon>
        <taxon>Geminicoccales</taxon>
        <taxon>Geminicoccaceae</taxon>
        <taxon>Tistrella</taxon>
    </lineage>
</organism>
<dbReference type="RefSeq" id="WP_062761405.1">
    <property type="nucleotide sequence ID" value="NZ_CP121013.1"/>
</dbReference>
<dbReference type="SUPFAM" id="SSF46689">
    <property type="entry name" value="Homeodomain-like"/>
    <property type="match status" value="2"/>
</dbReference>
<dbReference type="FunFam" id="1.10.10.60:FF:000132">
    <property type="entry name" value="AraC family transcriptional regulator"/>
    <property type="match status" value="1"/>
</dbReference>
<dbReference type="EMBL" id="LPZR01000013">
    <property type="protein sequence ID" value="KYO57587.1"/>
    <property type="molecule type" value="Genomic_DNA"/>
</dbReference>
<feature type="domain" description="HTH araC/xylS-type" evidence="6">
    <location>
        <begin position="158"/>
        <end position="255"/>
    </location>
</feature>
<dbReference type="InterPro" id="IPR011051">
    <property type="entry name" value="RmlC_Cupin_sf"/>
</dbReference>
<dbReference type="Gene3D" id="2.60.120.10">
    <property type="entry name" value="Jelly Rolls"/>
    <property type="match status" value="1"/>
</dbReference>
<comment type="caution">
    <text evidence="7">The sequence shown here is derived from an EMBL/GenBank/DDBJ whole genome shotgun (WGS) entry which is preliminary data.</text>
</comment>
<protein>
    <submittedName>
        <fullName evidence="7">AraC family transcriptional regulator</fullName>
    </submittedName>
</protein>
<dbReference type="PROSITE" id="PS00041">
    <property type="entry name" value="HTH_ARAC_FAMILY_1"/>
    <property type="match status" value="1"/>
</dbReference>
<dbReference type="Proteomes" id="UP000075787">
    <property type="component" value="Unassembled WGS sequence"/>
</dbReference>
<evidence type="ECO:0000313" key="7">
    <source>
        <dbReference type="EMBL" id="KYO57587.1"/>
    </source>
</evidence>
<dbReference type="PANTHER" id="PTHR11019">
    <property type="entry name" value="HTH-TYPE TRANSCRIPTIONAL REGULATOR NIMR"/>
    <property type="match status" value="1"/>
</dbReference>
<dbReference type="InterPro" id="IPR020449">
    <property type="entry name" value="Tscrpt_reg_AraC-type_HTH"/>
</dbReference>
<dbReference type="Pfam" id="PF02311">
    <property type="entry name" value="AraC_binding"/>
    <property type="match status" value="1"/>
</dbReference>
<name>A0A161PZU8_9PROT</name>
<evidence type="ECO:0000256" key="4">
    <source>
        <dbReference type="ARBA" id="ARBA00023159"/>
    </source>
</evidence>
<dbReference type="GO" id="GO:0043565">
    <property type="term" value="F:sequence-specific DNA binding"/>
    <property type="evidence" value="ECO:0007669"/>
    <property type="project" value="InterPro"/>
</dbReference>